<dbReference type="SUPFAM" id="SSF52833">
    <property type="entry name" value="Thioredoxin-like"/>
    <property type="match status" value="1"/>
</dbReference>
<dbReference type="EMBL" id="ADKX01000048">
    <property type="protein sequence ID" value="EFW03371.1"/>
    <property type="molecule type" value="Genomic_DNA"/>
</dbReference>
<reference evidence="2 3" key="1">
    <citation type="submission" date="2010-12" db="EMBL/GenBank/DDBJ databases">
        <title>The Genome Sequence of Coprobacillus sp. strain 29_1.</title>
        <authorList>
            <consortium name="The Broad Institute Genome Sequencing Platform"/>
            <person name="Earl A."/>
            <person name="Ward D."/>
            <person name="Feldgarden M."/>
            <person name="Gevers D."/>
            <person name="Daigneault M."/>
            <person name="Sibley C.D."/>
            <person name="White A."/>
            <person name="Strauss J."/>
            <person name="Allen-Vercoe E."/>
            <person name="Young S.K."/>
            <person name="Zeng Q."/>
            <person name="Gargeya S."/>
            <person name="Fitzgerald M."/>
            <person name="Haas B."/>
            <person name="Abouelleil A."/>
            <person name="Alvarado L."/>
            <person name="Arachchi H.M."/>
            <person name="Berlin A."/>
            <person name="Brown A."/>
            <person name="Chapman S.B."/>
            <person name="Chen Z."/>
            <person name="Dunbar C."/>
            <person name="Freedman E."/>
            <person name="Gearin G."/>
            <person name="Gellesch M."/>
            <person name="Goldberg J."/>
            <person name="Griggs A."/>
            <person name="Gujja S."/>
            <person name="Heilman E."/>
            <person name="Heiman D."/>
            <person name="Howarth C."/>
            <person name="Larson L."/>
            <person name="Lui A."/>
            <person name="MacDonald P.J.P."/>
            <person name="Mehta T."/>
            <person name="Montmayeur A."/>
            <person name="Murphy C."/>
            <person name="Neiman D."/>
            <person name="Pearson M."/>
            <person name="Priest M."/>
            <person name="Roberts A."/>
            <person name="Saif S."/>
            <person name="Shea T."/>
            <person name="Shenoy N."/>
            <person name="Sisk P."/>
            <person name="Stolte C."/>
            <person name="Sykes S."/>
            <person name="White J."/>
            <person name="Yandava C."/>
            <person name="Nusbaum C."/>
            <person name="Birren B."/>
        </authorList>
    </citation>
    <scope>NUCLEOTIDE SEQUENCE [LARGE SCALE GENOMIC DNA]</scope>
    <source>
        <strain evidence="2 3">29_1</strain>
    </source>
</reference>
<gene>
    <name evidence="2" type="ORF">HMPREF9488_03435</name>
</gene>
<sequence length="147" mass="17127">MMKKKILLLLSVLLLWGCQSTPIPTKTLKQKTTLSFFYVETCSQCKAFKKEAIPYLEKMYGDSLVIQLYDLDDEKTEPIYDKVIDSLQDFDQEFYKKGPFYAVEGYFATVGYTSGDEEELAKDIEKAVNHEELGYELEAYRFLYKES</sequence>
<evidence type="ECO:0000256" key="1">
    <source>
        <dbReference type="SAM" id="SignalP"/>
    </source>
</evidence>
<proteinExistence type="predicted"/>
<keyword evidence="1" id="KW-0732">Signal</keyword>
<keyword evidence="3" id="KW-1185">Reference proteome</keyword>
<evidence type="ECO:0008006" key="4">
    <source>
        <dbReference type="Google" id="ProtNLM"/>
    </source>
</evidence>
<accession>E7GF92</accession>
<evidence type="ECO:0000313" key="2">
    <source>
        <dbReference type="EMBL" id="EFW03371.1"/>
    </source>
</evidence>
<dbReference type="eggNOG" id="ENOG5032RMM">
    <property type="taxonomic scope" value="Bacteria"/>
</dbReference>
<organism evidence="2 3">
    <name type="scientific">Coprobacillus cateniformis</name>
    <dbReference type="NCBI Taxonomy" id="100884"/>
    <lineage>
        <taxon>Bacteria</taxon>
        <taxon>Bacillati</taxon>
        <taxon>Bacillota</taxon>
        <taxon>Erysipelotrichia</taxon>
        <taxon>Erysipelotrichales</taxon>
        <taxon>Coprobacillaceae</taxon>
        <taxon>Coprobacillus</taxon>
    </lineage>
</organism>
<dbReference type="AlphaFoldDB" id="E7GF92"/>
<dbReference type="Proteomes" id="UP000003157">
    <property type="component" value="Unassembled WGS sequence"/>
</dbReference>
<dbReference type="HOGENOM" id="CLU_1692454_0_0_9"/>
<protein>
    <recommendedName>
        <fullName evidence="4">Thioredoxin-like fold domain-containing protein</fullName>
    </recommendedName>
</protein>
<name>E7GF92_9FIRM</name>
<feature type="signal peptide" evidence="1">
    <location>
        <begin position="1"/>
        <end position="20"/>
    </location>
</feature>
<feature type="chain" id="PRO_5039286756" description="Thioredoxin-like fold domain-containing protein" evidence="1">
    <location>
        <begin position="21"/>
        <end position="147"/>
    </location>
</feature>
<comment type="caution">
    <text evidence="2">The sequence shown here is derived from an EMBL/GenBank/DDBJ whole genome shotgun (WGS) entry which is preliminary data.</text>
</comment>
<evidence type="ECO:0000313" key="3">
    <source>
        <dbReference type="Proteomes" id="UP000003157"/>
    </source>
</evidence>
<dbReference type="STRING" id="100884.GCA_000269565_00768"/>
<dbReference type="InterPro" id="IPR036249">
    <property type="entry name" value="Thioredoxin-like_sf"/>
</dbReference>